<dbReference type="EMBL" id="BARS01052855">
    <property type="protein sequence ID" value="GAG46366.1"/>
    <property type="molecule type" value="Genomic_DNA"/>
</dbReference>
<proteinExistence type="predicted"/>
<gene>
    <name evidence="1" type="ORF">S01H1_78523</name>
</gene>
<comment type="caution">
    <text evidence="1">The sequence shown here is derived from an EMBL/GenBank/DDBJ whole genome shotgun (WGS) entry which is preliminary data.</text>
</comment>
<dbReference type="AlphaFoldDB" id="X0ZDC5"/>
<evidence type="ECO:0000313" key="1">
    <source>
        <dbReference type="EMBL" id="GAG46366.1"/>
    </source>
</evidence>
<dbReference type="PROSITE" id="PS51257">
    <property type="entry name" value="PROKAR_LIPOPROTEIN"/>
    <property type="match status" value="1"/>
</dbReference>
<organism evidence="1">
    <name type="scientific">marine sediment metagenome</name>
    <dbReference type="NCBI Taxonomy" id="412755"/>
    <lineage>
        <taxon>unclassified sequences</taxon>
        <taxon>metagenomes</taxon>
        <taxon>ecological metagenomes</taxon>
    </lineage>
</organism>
<name>X0ZDC5_9ZZZZ</name>
<accession>X0ZDC5</accession>
<sequence length="128" mass="13548">MKEILASVAVLALAAGCTHLEHQERTFTDGQLTWEWSTEGSTFMGVKSVTYFIDKESEAAELSGNGISDNFREVALRAIEKSPELATAIIAAFRPGGQLEGALAELTKTDPALAAAIAEALKGEEPAP</sequence>
<reference evidence="1" key="1">
    <citation type="journal article" date="2014" name="Front. Microbiol.">
        <title>High frequency of phylogenetically diverse reductive dehalogenase-homologous genes in deep subseafloor sedimentary metagenomes.</title>
        <authorList>
            <person name="Kawai M."/>
            <person name="Futagami T."/>
            <person name="Toyoda A."/>
            <person name="Takaki Y."/>
            <person name="Nishi S."/>
            <person name="Hori S."/>
            <person name="Arai W."/>
            <person name="Tsubouchi T."/>
            <person name="Morono Y."/>
            <person name="Uchiyama I."/>
            <person name="Ito T."/>
            <person name="Fujiyama A."/>
            <person name="Inagaki F."/>
            <person name="Takami H."/>
        </authorList>
    </citation>
    <scope>NUCLEOTIDE SEQUENCE</scope>
    <source>
        <strain evidence="1">Expedition CK06-06</strain>
    </source>
</reference>
<protein>
    <submittedName>
        <fullName evidence="1">Uncharacterized protein</fullName>
    </submittedName>
</protein>